<protein>
    <recommendedName>
        <fullName evidence="1">PD-(D/E)XK endonuclease-like domain-containing protein</fullName>
    </recommendedName>
</protein>
<name>A0A1F7YI12_9BACT</name>
<dbReference type="InterPro" id="IPR011604">
    <property type="entry name" value="PDDEXK-like_dom_sf"/>
</dbReference>
<evidence type="ECO:0000259" key="1">
    <source>
        <dbReference type="Pfam" id="PF12705"/>
    </source>
</evidence>
<dbReference type="InterPro" id="IPR038726">
    <property type="entry name" value="PDDEXK_AddAB-type"/>
</dbReference>
<organism evidence="2 3">
    <name type="scientific">Candidatus Woesebacteria bacterium RIFCSPHIGHO2_01_FULL_40_22</name>
    <dbReference type="NCBI Taxonomy" id="1802499"/>
    <lineage>
        <taxon>Bacteria</taxon>
        <taxon>Candidatus Woeseibacteriota</taxon>
    </lineage>
</organism>
<feature type="domain" description="PD-(D/E)XK endonuclease-like" evidence="1">
    <location>
        <begin position="14"/>
        <end position="253"/>
    </location>
</feature>
<dbReference type="Proteomes" id="UP000179221">
    <property type="component" value="Unassembled WGS sequence"/>
</dbReference>
<evidence type="ECO:0000313" key="3">
    <source>
        <dbReference type="Proteomes" id="UP000179221"/>
    </source>
</evidence>
<reference evidence="2 3" key="1">
    <citation type="journal article" date="2016" name="Nat. Commun.">
        <title>Thousands of microbial genomes shed light on interconnected biogeochemical processes in an aquifer system.</title>
        <authorList>
            <person name="Anantharaman K."/>
            <person name="Brown C.T."/>
            <person name="Hug L.A."/>
            <person name="Sharon I."/>
            <person name="Castelle C.J."/>
            <person name="Probst A.J."/>
            <person name="Thomas B.C."/>
            <person name="Singh A."/>
            <person name="Wilkins M.J."/>
            <person name="Karaoz U."/>
            <person name="Brodie E.L."/>
            <person name="Williams K.H."/>
            <person name="Hubbard S.S."/>
            <person name="Banfield J.F."/>
        </authorList>
    </citation>
    <scope>NUCLEOTIDE SEQUENCE [LARGE SCALE GENOMIC DNA]</scope>
</reference>
<comment type="caution">
    <text evidence="2">The sequence shown here is derived from an EMBL/GenBank/DDBJ whole genome shotgun (WGS) entry which is preliminary data.</text>
</comment>
<gene>
    <name evidence="2" type="ORF">A2628_06005</name>
</gene>
<dbReference type="Pfam" id="PF12705">
    <property type="entry name" value="PDDEXK_1"/>
    <property type="match status" value="1"/>
</dbReference>
<dbReference type="Gene3D" id="3.90.320.10">
    <property type="match status" value="1"/>
</dbReference>
<dbReference type="AlphaFoldDB" id="A0A1F7YI12"/>
<accession>A0A1F7YI12</accession>
<evidence type="ECO:0000313" key="2">
    <source>
        <dbReference type="EMBL" id="OGM26967.1"/>
    </source>
</evidence>
<proteinExistence type="predicted"/>
<sequence length="282" mass="32509">MEEKTKDKFKAVWLSHSSIADFLKCPRLYYLRNVYKDLRTNHKMTVMTPPLALGQAVHEVVEGLSVLKINDRFTVSPLTKFEVSWKKIAGEKGGFRDNVQEAEFKERGIKMLKNLIDNPGPLLRKAVKIKTEDGLPYYWFSEEEKIILCGKIDWLEYVEDGNSIHIIDFKTGKHEEDDSSLQLPIYLLLATNTQKRKIAKASYWYLDNGAGLIEKTLPDINESKEKVGKIAQRIKLARQLNHFKCPTNGCKYCMPFERVLKGEGKWVGTSDYGQDIYILKQN</sequence>
<dbReference type="EMBL" id="MGGL01000008">
    <property type="protein sequence ID" value="OGM26967.1"/>
    <property type="molecule type" value="Genomic_DNA"/>
</dbReference>